<organism evidence="1 2">
    <name type="scientific">Cardamine amara subsp. amara</name>
    <dbReference type="NCBI Taxonomy" id="228776"/>
    <lineage>
        <taxon>Eukaryota</taxon>
        <taxon>Viridiplantae</taxon>
        <taxon>Streptophyta</taxon>
        <taxon>Embryophyta</taxon>
        <taxon>Tracheophyta</taxon>
        <taxon>Spermatophyta</taxon>
        <taxon>Magnoliopsida</taxon>
        <taxon>eudicotyledons</taxon>
        <taxon>Gunneridae</taxon>
        <taxon>Pentapetalae</taxon>
        <taxon>rosids</taxon>
        <taxon>malvids</taxon>
        <taxon>Brassicales</taxon>
        <taxon>Brassicaceae</taxon>
        <taxon>Cardamineae</taxon>
        <taxon>Cardamine</taxon>
    </lineage>
</organism>
<dbReference type="PANTHER" id="PTHR11472:SF47">
    <property type="entry name" value="FANCONI ANEMIA GROUP J PROTEIN"/>
    <property type="match status" value="1"/>
</dbReference>
<dbReference type="PANTHER" id="PTHR11472">
    <property type="entry name" value="DNA REPAIR DEAD HELICASE RAD3/XP-D SUBFAMILY MEMBER"/>
    <property type="match status" value="1"/>
</dbReference>
<gene>
    <name evidence="1" type="ORF">V5N11_003671</name>
</gene>
<dbReference type="AlphaFoldDB" id="A0ABD0ZV48"/>
<evidence type="ECO:0000313" key="1">
    <source>
        <dbReference type="EMBL" id="KAL1197766.1"/>
    </source>
</evidence>
<dbReference type="InterPro" id="IPR045028">
    <property type="entry name" value="DinG/Rad3-like"/>
</dbReference>
<sequence>MKPSVVFKGLAELSSSIFLTSGTLSPMHSFSCELGINFGTCFEASHVIQKWQVCARAIFKGANNELLKATLANASKHSFQDALGKVLEEICQRVPNGSLVFFPSYRLMMELCQLWKLTSQWERLRLNRKLLTGEIILWSYCFETVTQQWLHSNSLVLLL</sequence>
<protein>
    <submittedName>
        <fullName evidence="1">Regulator of telomere elongation helicase 1</fullName>
    </submittedName>
</protein>
<comment type="caution">
    <text evidence="1">The sequence shown here is derived from an EMBL/GenBank/DDBJ whole genome shotgun (WGS) entry which is preliminary data.</text>
</comment>
<keyword evidence="2" id="KW-1185">Reference proteome</keyword>
<dbReference type="InterPro" id="IPR027417">
    <property type="entry name" value="P-loop_NTPase"/>
</dbReference>
<name>A0ABD0ZV48_CARAN</name>
<keyword evidence="1" id="KW-0378">Hydrolase</keyword>
<dbReference type="EMBL" id="JBANAX010000685">
    <property type="protein sequence ID" value="KAL1197766.1"/>
    <property type="molecule type" value="Genomic_DNA"/>
</dbReference>
<evidence type="ECO:0000313" key="2">
    <source>
        <dbReference type="Proteomes" id="UP001558713"/>
    </source>
</evidence>
<keyword evidence="1" id="KW-0067">ATP-binding</keyword>
<keyword evidence="1" id="KW-0547">Nucleotide-binding</keyword>
<dbReference type="Gene3D" id="3.40.50.300">
    <property type="entry name" value="P-loop containing nucleotide triphosphate hydrolases"/>
    <property type="match status" value="1"/>
</dbReference>
<accession>A0ABD0ZV48</accession>
<reference evidence="1 2" key="1">
    <citation type="submission" date="2024-04" db="EMBL/GenBank/DDBJ databases">
        <title>Genome assembly C_amara_ONT_v2.</title>
        <authorList>
            <person name="Yant L."/>
            <person name="Moore C."/>
            <person name="Slenker M."/>
        </authorList>
    </citation>
    <scope>NUCLEOTIDE SEQUENCE [LARGE SCALE GENOMIC DNA]</scope>
    <source>
        <tissue evidence="1">Leaf</tissue>
    </source>
</reference>
<proteinExistence type="predicted"/>
<dbReference type="GO" id="GO:0004386">
    <property type="term" value="F:helicase activity"/>
    <property type="evidence" value="ECO:0007669"/>
    <property type="project" value="UniProtKB-KW"/>
</dbReference>
<keyword evidence="1" id="KW-0347">Helicase</keyword>
<dbReference type="Proteomes" id="UP001558713">
    <property type="component" value="Unassembled WGS sequence"/>
</dbReference>